<gene>
    <name evidence="1" type="ORF">SAMN05216576_107210</name>
</gene>
<dbReference type="AlphaFoldDB" id="A0A1G6Q3W2"/>
<sequence length="209" mass="22952">MDNEQPHGKITCLATFAQSKIAKAANGHVVPVDTLADGFVCPRSGVAFPRLYRVSYPNLDLPPGKSTPVFDGSFFSRFQLSAAELYTNSDFPGVPAVRKEAFQLLAEDDRCWLEVFAFGCPQEASGFTRAALRLVSDPDLTMTVQGPSGYYGLLVRTDKPMLYGMITYHASALREIPALGREMMCTFTTTVDRQGVVSQTDPLAHLEEF</sequence>
<keyword evidence="2" id="KW-1185">Reference proteome</keyword>
<evidence type="ECO:0000313" key="1">
    <source>
        <dbReference type="EMBL" id="SDC86315.1"/>
    </source>
</evidence>
<dbReference type="RefSeq" id="WP_069901343.1">
    <property type="nucleotide sequence ID" value="NZ_FMZQ01000007.1"/>
</dbReference>
<name>A0A1G6Q3W2_9GAMM</name>
<evidence type="ECO:0000313" key="2">
    <source>
        <dbReference type="Proteomes" id="UP000199467"/>
    </source>
</evidence>
<protein>
    <submittedName>
        <fullName evidence="1">Uncharacterized protein</fullName>
    </submittedName>
</protein>
<dbReference type="EMBL" id="FMZQ01000007">
    <property type="protein sequence ID" value="SDC86315.1"/>
    <property type="molecule type" value="Genomic_DNA"/>
</dbReference>
<reference evidence="2" key="1">
    <citation type="submission" date="2016-10" db="EMBL/GenBank/DDBJ databases">
        <authorList>
            <person name="Varghese N."/>
            <person name="Submissions S."/>
        </authorList>
    </citation>
    <scope>NUCLEOTIDE SEQUENCE [LARGE SCALE GENOMIC DNA]</scope>
    <source>
        <strain evidence="2">DSM 26382</strain>
    </source>
</reference>
<dbReference type="Proteomes" id="UP000199467">
    <property type="component" value="Unassembled WGS sequence"/>
</dbReference>
<accession>A0A1G6Q3W2</accession>
<proteinExistence type="predicted"/>
<organism evidence="1 2">
    <name type="scientific">Ectopseudomonas chengduensis</name>
    <dbReference type="NCBI Taxonomy" id="489632"/>
    <lineage>
        <taxon>Bacteria</taxon>
        <taxon>Pseudomonadati</taxon>
        <taxon>Pseudomonadota</taxon>
        <taxon>Gammaproteobacteria</taxon>
        <taxon>Pseudomonadales</taxon>
        <taxon>Pseudomonadaceae</taxon>
        <taxon>Ectopseudomonas</taxon>
    </lineage>
</organism>